<dbReference type="InterPro" id="IPR014756">
    <property type="entry name" value="Ig_E-set"/>
</dbReference>
<dbReference type="Gene3D" id="2.60.40.10">
    <property type="entry name" value="Immunoglobulins"/>
    <property type="match status" value="1"/>
</dbReference>
<dbReference type="InterPro" id="IPR015171">
    <property type="entry name" value="Cyc-maltodext_N"/>
</dbReference>
<accession>I9P1B0</accession>
<dbReference type="Gene3D" id="3.20.20.80">
    <property type="entry name" value="Glycosidases"/>
    <property type="match status" value="1"/>
</dbReference>
<dbReference type="Pfam" id="PF00128">
    <property type="entry name" value="Alpha-amylase"/>
    <property type="match status" value="1"/>
</dbReference>
<dbReference type="AlphaFoldDB" id="I9P1B0"/>
<dbReference type="RefSeq" id="WP_008984838.1">
    <property type="nucleotide sequence ID" value="NZ_AKKU01000017.1"/>
</dbReference>
<feature type="compositionally biased region" description="Basic and acidic residues" evidence="3">
    <location>
        <begin position="162"/>
        <end position="171"/>
    </location>
</feature>
<dbReference type="SUPFAM" id="SSF51445">
    <property type="entry name" value="(Trans)glycosidases"/>
    <property type="match status" value="1"/>
</dbReference>
<sequence>MRNFLQLKLFGLLAIYGLSFGLQAASEYASRVKRVEPLNWWVGMQHPTVELMLYGDKLAELTPKLSYPGVSISAVHRTDNPNYLFVELTLSADAAAGTLPLQLWRGAKAVQQVDYPLLARSEGSAQRQGFSPADAIYLITPDRFVNGDPSNDSVPGMLEQANRQDDNGRHGGDLAGMQQALPYLQQLGVTAVWPTPLTENNQPAFSYHGYSATDFYRVDPRFGSNAQFRDFVAAANSLGIKVIQDIIVNHIGSNHWWLPDLPAKDWLNFPSGDGNGNFVPTNHNRSTIQDPYAADIDRELFTDGWFVDTMLDLNQRNPRLATYLIQNSIWWVEYAGLSGIREDTYSYADKAFLSEWGRRIMQEYPQFNIVGEEWSPNPLIVSYWQAGKQNKDGYVSHTPAMLDFPLYDALLKSLAEPESWNSGWIRLYEMLSNDHVYADPFNLVIFEGNHDTARLFSVLGEDQDLFRMALSYLFTMRGIPQLFYGTELALTSPPQRDDGKVRADFPGGWAGDKVNAFTGVGLTDTQRMAQQLVSRLLNWRKTASAIHQGKLLHFAPDRGTYTYFRYNEQQTVMVVMNKQPHPVTLELARFRQVLPAKVQATEVLTGAKLQLQQQLTVPARGVLVLDIR</sequence>
<dbReference type="PATRIC" id="fig|1195246.3.peg.1970"/>
<reference evidence="5 6" key="1">
    <citation type="journal article" date="2012" name="J. Bacteriol.">
        <title>Genome Sequence of Pectin-Degrading Alishewanella agri, Isolated from Landfill Soil.</title>
        <authorList>
            <person name="Kim J."/>
            <person name="Jung J."/>
            <person name="Sung J.S."/>
            <person name="Chun J."/>
            <person name="Park W."/>
        </authorList>
    </citation>
    <scope>NUCLEOTIDE SEQUENCE [LARGE SCALE GENOMIC DNA]</scope>
    <source>
        <strain evidence="5 6">BL06</strain>
    </source>
</reference>
<evidence type="ECO:0000313" key="5">
    <source>
        <dbReference type="EMBL" id="EIW88534.1"/>
    </source>
</evidence>
<dbReference type="PANTHER" id="PTHR10357">
    <property type="entry name" value="ALPHA-AMYLASE FAMILY MEMBER"/>
    <property type="match status" value="1"/>
</dbReference>
<protein>
    <submittedName>
        <fullName evidence="5">Alpha-amylase</fullName>
    </submittedName>
</protein>
<dbReference type="InterPro" id="IPR019492">
    <property type="entry name" value="Cyclo-malto-dextrinase_C"/>
</dbReference>
<evidence type="ECO:0000313" key="6">
    <source>
        <dbReference type="Proteomes" id="UP000035062"/>
    </source>
</evidence>
<comment type="caution">
    <text evidence="5">The sequence shown here is derived from an EMBL/GenBank/DDBJ whole genome shotgun (WGS) entry which is preliminary data.</text>
</comment>
<evidence type="ECO:0000256" key="1">
    <source>
        <dbReference type="ARBA" id="ARBA00022801"/>
    </source>
</evidence>
<organism evidence="5 6">
    <name type="scientific">Alishewanella agri BL06</name>
    <dbReference type="NCBI Taxonomy" id="1195246"/>
    <lineage>
        <taxon>Bacteria</taxon>
        <taxon>Pseudomonadati</taxon>
        <taxon>Pseudomonadota</taxon>
        <taxon>Gammaproteobacteria</taxon>
        <taxon>Alteromonadales</taxon>
        <taxon>Alteromonadaceae</taxon>
        <taxon>Alishewanella</taxon>
    </lineage>
</organism>
<feature type="region of interest" description="Disordered" evidence="3">
    <location>
        <begin position="149"/>
        <end position="171"/>
    </location>
</feature>
<dbReference type="Pfam" id="PF09087">
    <property type="entry name" value="Cyc-maltodext_N"/>
    <property type="match status" value="1"/>
</dbReference>
<dbReference type="PANTHER" id="PTHR10357:SF210">
    <property type="entry name" value="MALTODEXTRIN GLUCOSIDASE"/>
    <property type="match status" value="1"/>
</dbReference>
<dbReference type="SMART" id="SM00642">
    <property type="entry name" value="Aamy"/>
    <property type="match status" value="1"/>
</dbReference>
<dbReference type="SUPFAM" id="SSF51011">
    <property type="entry name" value="Glycosyl hydrolase domain"/>
    <property type="match status" value="1"/>
</dbReference>
<dbReference type="Pfam" id="PF10438">
    <property type="entry name" value="Cyc-maltodext_C"/>
    <property type="match status" value="1"/>
</dbReference>
<proteinExistence type="predicted"/>
<dbReference type="CDD" id="cd11340">
    <property type="entry name" value="AmyAc_bac_CMD_like_3"/>
    <property type="match status" value="1"/>
</dbReference>
<evidence type="ECO:0000259" key="4">
    <source>
        <dbReference type="SMART" id="SM00642"/>
    </source>
</evidence>
<dbReference type="Gene3D" id="2.60.40.1180">
    <property type="entry name" value="Golgi alpha-mannosidase II"/>
    <property type="match status" value="1"/>
</dbReference>
<dbReference type="InterPro" id="IPR006047">
    <property type="entry name" value="GH13_cat_dom"/>
</dbReference>
<keyword evidence="6" id="KW-1185">Reference proteome</keyword>
<dbReference type="SUPFAM" id="SSF81296">
    <property type="entry name" value="E set domains"/>
    <property type="match status" value="1"/>
</dbReference>
<dbReference type="GO" id="GO:0005975">
    <property type="term" value="P:carbohydrate metabolic process"/>
    <property type="evidence" value="ECO:0007669"/>
    <property type="project" value="InterPro"/>
</dbReference>
<dbReference type="Proteomes" id="UP000035062">
    <property type="component" value="Unassembled WGS sequence"/>
</dbReference>
<keyword evidence="2" id="KW-0326">Glycosidase</keyword>
<dbReference type="GO" id="GO:0016798">
    <property type="term" value="F:hydrolase activity, acting on glycosyl bonds"/>
    <property type="evidence" value="ECO:0007669"/>
    <property type="project" value="UniProtKB-KW"/>
</dbReference>
<name>I9P1B0_9ALTE</name>
<dbReference type="STRING" id="1195246.AGRI_09981"/>
<evidence type="ECO:0000256" key="3">
    <source>
        <dbReference type="SAM" id="MobiDB-lite"/>
    </source>
</evidence>
<dbReference type="InterPro" id="IPR017853">
    <property type="entry name" value="GH"/>
</dbReference>
<gene>
    <name evidence="5" type="ORF">AGRI_09981</name>
</gene>
<dbReference type="InterPro" id="IPR013780">
    <property type="entry name" value="Glyco_hydro_b"/>
</dbReference>
<dbReference type="EMBL" id="AKKU01000017">
    <property type="protein sequence ID" value="EIW88534.1"/>
    <property type="molecule type" value="Genomic_DNA"/>
</dbReference>
<keyword evidence="1" id="KW-0378">Hydrolase</keyword>
<dbReference type="eggNOG" id="COG0366">
    <property type="taxonomic scope" value="Bacteria"/>
</dbReference>
<dbReference type="InterPro" id="IPR013783">
    <property type="entry name" value="Ig-like_fold"/>
</dbReference>
<feature type="domain" description="Glycosyl hydrolase family 13 catalytic" evidence="4">
    <location>
        <begin position="138"/>
        <end position="540"/>
    </location>
</feature>
<evidence type="ECO:0000256" key="2">
    <source>
        <dbReference type="ARBA" id="ARBA00023295"/>
    </source>
</evidence>